<dbReference type="Gene3D" id="1.20.1730.10">
    <property type="entry name" value="Sodium/glucose cotransporter"/>
    <property type="match status" value="1"/>
</dbReference>
<evidence type="ECO:0000313" key="15">
    <source>
        <dbReference type="EMBL" id="TYB31035.1"/>
    </source>
</evidence>
<evidence type="ECO:0000256" key="6">
    <source>
        <dbReference type="ARBA" id="ARBA00022847"/>
    </source>
</evidence>
<dbReference type="PROSITE" id="PS50283">
    <property type="entry name" value="NA_SOLUT_SYMP_3"/>
    <property type="match status" value="1"/>
</dbReference>
<dbReference type="Proteomes" id="UP000324143">
    <property type="component" value="Unassembled WGS sequence"/>
</dbReference>
<keyword evidence="3" id="KW-0813">Transport</keyword>
<organism evidence="15 16">
    <name type="scientific">Candidatus Mcinerneyibacterium aminivorans</name>
    <dbReference type="NCBI Taxonomy" id="2703815"/>
    <lineage>
        <taxon>Bacteria</taxon>
        <taxon>Candidatus Macinerneyibacteriota</taxon>
        <taxon>Candidatus Mcinerneyibacteria</taxon>
        <taxon>Candidatus Mcinerneyibacteriales</taxon>
        <taxon>Candidatus Mcinerneyibacteriaceae</taxon>
        <taxon>Candidatus Mcinerneyibacterium</taxon>
    </lineage>
</organism>
<dbReference type="InterPro" id="IPR038377">
    <property type="entry name" value="Na/Glc_symporter_sf"/>
</dbReference>
<feature type="transmembrane region" description="Helical" evidence="14">
    <location>
        <begin position="189"/>
        <end position="208"/>
    </location>
</feature>
<feature type="transmembrane region" description="Helical" evidence="14">
    <location>
        <begin position="58"/>
        <end position="91"/>
    </location>
</feature>
<evidence type="ECO:0000256" key="7">
    <source>
        <dbReference type="ARBA" id="ARBA00022989"/>
    </source>
</evidence>
<feature type="transmembrane region" description="Helical" evidence="14">
    <location>
        <begin position="6"/>
        <end position="25"/>
    </location>
</feature>
<gene>
    <name evidence="15" type="ORF">FXF47_06320</name>
</gene>
<dbReference type="AlphaFoldDB" id="A0A5D0MGL8"/>
<evidence type="ECO:0000256" key="10">
    <source>
        <dbReference type="ARBA" id="ARBA00023136"/>
    </source>
</evidence>
<dbReference type="PANTHER" id="PTHR48086">
    <property type="entry name" value="SODIUM/PROLINE SYMPORTER-RELATED"/>
    <property type="match status" value="1"/>
</dbReference>
<comment type="catalytic activity">
    <reaction evidence="12">
        <text>L-proline(in) + Na(+)(in) = L-proline(out) + Na(+)(out)</text>
        <dbReference type="Rhea" id="RHEA:28967"/>
        <dbReference type="ChEBI" id="CHEBI:29101"/>
        <dbReference type="ChEBI" id="CHEBI:60039"/>
    </reaction>
</comment>
<evidence type="ECO:0000256" key="4">
    <source>
        <dbReference type="ARBA" id="ARBA00022475"/>
    </source>
</evidence>
<dbReference type="InterPro" id="IPR001734">
    <property type="entry name" value="Na/solute_symporter"/>
</dbReference>
<feature type="transmembrane region" description="Helical" evidence="14">
    <location>
        <begin position="162"/>
        <end position="183"/>
    </location>
</feature>
<sequence>MGNFSVMIGFFIYLAGMLFLGIYLAKFNKTNEDFLLGGRRLSSWVLALSERASAESAWLLLGLTGAALTVGFGEIWTALGCIIGITFSWFFIAGQLRGEVGAQNALTIPDYFSEKFEQDGNSIRIISTAVILLAYFFYVAAQFNGAGKVLNVTFGIPKIWGIVIGTVVIVLYTMLGGFFAVAWTDVIQGIIMFFTLTILPIVGFIEIAKSSASVIAPMEAAGSELVSFLTEKPAGLQ</sequence>
<evidence type="ECO:0000256" key="13">
    <source>
        <dbReference type="RuleBase" id="RU362091"/>
    </source>
</evidence>
<dbReference type="EMBL" id="VSIX01000058">
    <property type="protein sequence ID" value="TYB31035.1"/>
    <property type="molecule type" value="Genomic_DNA"/>
</dbReference>
<comment type="similarity">
    <text evidence="2 13">Belongs to the sodium:solute symporter (SSF) (TC 2.A.21) family.</text>
</comment>
<keyword evidence="11" id="KW-0739">Sodium transport</keyword>
<keyword evidence="16" id="KW-1185">Reference proteome</keyword>
<evidence type="ECO:0008006" key="17">
    <source>
        <dbReference type="Google" id="ProtNLM"/>
    </source>
</evidence>
<dbReference type="Pfam" id="PF00474">
    <property type="entry name" value="SSF"/>
    <property type="match status" value="1"/>
</dbReference>
<keyword evidence="5 14" id="KW-0812">Transmembrane</keyword>
<comment type="subcellular location">
    <subcellularLocation>
        <location evidence="1">Cell membrane</location>
        <topology evidence="1">Multi-pass membrane protein</topology>
    </subcellularLocation>
</comment>
<name>A0A5D0MGL8_9BACT</name>
<dbReference type="InterPro" id="IPR050277">
    <property type="entry name" value="Sodium:Solute_Symporter"/>
</dbReference>
<reference evidence="15" key="1">
    <citation type="submission" date="2019-08" db="EMBL/GenBank/DDBJ databases">
        <title>Genomic characterization of a novel candidate phylum (ARYD3) from a high temperature, high salinity tertiary oil reservoir in north central Oklahoma, USA.</title>
        <authorList>
            <person name="Youssef N.H."/>
            <person name="Yadav A."/>
            <person name="Elshahed M.S."/>
        </authorList>
    </citation>
    <scope>NUCLEOTIDE SEQUENCE [LARGE SCALE GENOMIC DNA]</scope>
    <source>
        <strain evidence="15">ARYD3</strain>
    </source>
</reference>
<dbReference type="GO" id="GO:0015293">
    <property type="term" value="F:symporter activity"/>
    <property type="evidence" value="ECO:0007669"/>
    <property type="project" value="UniProtKB-KW"/>
</dbReference>
<evidence type="ECO:0000256" key="3">
    <source>
        <dbReference type="ARBA" id="ARBA00022448"/>
    </source>
</evidence>
<keyword evidence="9" id="KW-0406">Ion transport</keyword>
<feature type="transmembrane region" description="Helical" evidence="14">
    <location>
        <begin position="122"/>
        <end position="141"/>
    </location>
</feature>
<dbReference type="GO" id="GO:0005886">
    <property type="term" value="C:plasma membrane"/>
    <property type="evidence" value="ECO:0007669"/>
    <property type="project" value="UniProtKB-SubCell"/>
</dbReference>
<dbReference type="PANTHER" id="PTHR48086:SF3">
    <property type="entry name" value="SODIUM_PROLINE SYMPORTER"/>
    <property type="match status" value="1"/>
</dbReference>
<evidence type="ECO:0000256" key="9">
    <source>
        <dbReference type="ARBA" id="ARBA00023065"/>
    </source>
</evidence>
<protein>
    <recommendedName>
        <fullName evidence="17">Sodium/proline symporter</fullName>
    </recommendedName>
</protein>
<evidence type="ECO:0000256" key="2">
    <source>
        <dbReference type="ARBA" id="ARBA00006434"/>
    </source>
</evidence>
<evidence type="ECO:0000313" key="16">
    <source>
        <dbReference type="Proteomes" id="UP000324143"/>
    </source>
</evidence>
<comment type="caution">
    <text evidence="15">The sequence shown here is derived from an EMBL/GenBank/DDBJ whole genome shotgun (WGS) entry which is preliminary data.</text>
</comment>
<keyword evidence="6" id="KW-0769">Symport</keyword>
<evidence type="ECO:0000256" key="14">
    <source>
        <dbReference type="SAM" id="Phobius"/>
    </source>
</evidence>
<evidence type="ECO:0000256" key="1">
    <source>
        <dbReference type="ARBA" id="ARBA00004651"/>
    </source>
</evidence>
<keyword evidence="7 14" id="KW-1133">Transmembrane helix</keyword>
<proteinExistence type="inferred from homology"/>
<keyword evidence="10 14" id="KW-0472">Membrane</keyword>
<keyword evidence="4" id="KW-1003">Cell membrane</keyword>
<accession>A0A5D0MGL8</accession>
<keyword evidence="8" id="KW-0915">Sodium</keyword>
<evidence type="ECO:0000256" key="11">
    <source>
        <dbReference type="ARBA" id="ARBA00023201"/>
    </source>
</evidence>
<evidence type="ECO:0000256" key="8">
    <source>
        <dbReference type="ARBA" id="ARBA00023053"/>
    </source>
</evidence>
<dbReference type="GO" id="GO:0006814">
    <property type="term" value="P:sodium ion transport"/>
    <property type="evidence" value="ECO:0007669"/>
    <property type="project" value="UniProtKB-KW"/>
</dbReference>
<evidence type="ECO:0000256" key="5">
    <source>
        <dbReference type="ARBA" id="ARBA00022692"/>
    </source>
</evidence>
<evidence type="ECO:0000256" key="12">
    <source>
        <dbReference type="ARBA" id="ARBA00033708"/>
    </source>
</evidence>